<sequence>MKSIQGKFNSEYCRCSEELQNEILNQAGYKIKQFTGKYWLQGCIDKLQQDIEKYNLGKGLFV</sequence>
<reference evidence="1" key="1">
    <citation type="journal article" date="2013" name="Environ. Microbiol.">
        <title>Microbiota from the distal guts of lean and obese adolescents exhibit partial functional redundancy besides clear differences in community structure.</title>
        <authorList>
            <person name="Ferrer M."/>
            <person name="Ruiz A."/>
            <person name="Lanza F."/>
            <person name="Haange S.B."/>
            <person name="Oberbach A."/>
            <person name="Till H."/>
            <person name="Bargiela R."/>
            <person name="Campoy C."/>
            <person name="Segura M.T."/>
            <person name="Richter M."/>
            <person name="von Bergen M."/>
            <person name="Seifert J."/>
            <person name="Suarez A."/>
        </authorList>
    </citation>
    <scope>NUCLEOTIDE SEQUENCE</scope>
</reference>
<proteinExistence type="predicted"/>
<accession>K1RPE0</accession>
<evidence type="ECO:0000313" key="1">
    <source>
        <dbReference type="EMBL" id="EKC45379.1"/>
    </source>
</evidence>
<name>K1RPE0_9ZZZZ</name>
<protein>
    <submittedName>
        <fullName evidence="1">Uncharacterized protein</fullName>
    </submittedName>
</protein>
<comment type="caution">
    <text evidence="1">The sequence shown here is derived from an EMBL/GenBank/DDBJ whole genome shotgun (WGS) entry which is preliminary data.</text>
</comment>
<dbReference type="AlphaFoldDB" id="K1RPE0"/>
<organism evidence="1">
    <name type="scientific">human gut metagenome</name>
    <dbReference type="NCBI Taxonomy" id="408170"/>
    <lineage>
        <taxon>unclassified sequences</taxon>
        <taxon>metagenomes</taxon>
        <taxon>organismal metagenomes</taxon>
    </lineage>
</organism>
<gene>
    <name evidence="1" type="ORF">OBE_16920</name>
</gene>
<dbReference type="EMBL" id="AJWZ01011403">
    <property type="protein sequence ID" value="EKC45379.1"/>
    <property type="molecule type" value="Genomic_DNA"/>
</dbReference>